<dbReference type="InterPro" id="IPR012946">
    <property type="entry name" value="X8"/>
</dbReference>
<keyword evidence="4 9" id="KW-0732">Signal</keyword>
<dbReference type="Proteomes" id="UP000242877">
    <property type="component" value="Unassembled WGS sequence"/>
</dbReference>
<proteinExistence type="inferred from homology"/>
<evidence type="ECO:0000256" key="11">
    <source>
        <dbReference type="SAM" id="Phobius"/>
    </source>
</evidence>
<dbReference type="EMBL" id="AZGZ01000002">
    <property type="protein sequence ID" value="KZZ96918.1"/>
    <property type="molecule type" value="Genomic_DNA"/>
</dbReference>
<evidence type="ECO:0000259" key="12">
    <source>
        <dbReference type="SMART" id="SM00768"/>
    </source>
</evidence>
<feature type="region of interest" description="Disordered" evidence="10">
    <location>
        <begin position="480"/>
        <end position="520"/>
    </location>
</feature>
<dbReference type="Pfam" id="PF07983">
    <property type="entry name" value="X8"/>
    <property type="match status" value="1"/>
</dbReference>
<keyword evidence="9 13" id="KW-0808">Transferase</keyword>
<feature type="transmembrane region" description="Helical" evidence="11">
    <location>
        <begin position="536"/>
        <end position="555"/>
    </location>
</feature>
<dbReference type="GO" id="GO:0031505">
    <property type="term" value="P:fungal-type cell wall organization"/>
    <property type="evidence" value="ECO:0007669"/>
    <property type="project" value="TreeGrafter"/>
</dbReference>
<keyword evidence="7" id="KW-0325">Glycoprotein</keyword>
<dbReference type="AlphaFoldDB" id="A0A168CRE9"/>
<dbReference type="OrthoDB" id="421038at2759"/>
<feature type="compositionally biased region" description="Low complexity" evidence="10">
    <location>
        <begin position="507"/>
        <end position="520"/>
    </location>
</feature>
<evidence type="ECO:0000256" key="7">
    <source>
        <dbReference type="ARBA" id="ARBA00023180"/>
    </source>
</evidence>
<dbReference type="VEuPathDB" id="FungiDB:AAP_00561"/>
<dbReference type="FunFam" id="3.20.20.80:FF:000038">
    <property type="entry name" value="1,3-beta-glucanosyltransferase"/>
    <property type="match status" value="1"/>
</dbReference>
<dbReference type="PANTHER" id="PTHR31468">
    <property type="entry name" value="1,3-BETA-GLUCANOSYLTRANSFERASE GAS1"/>
    <property type="match status" value="1"/>
</dbReference>
<evidence type="ECO:0000256" key="6">
    <source>
        <dbReference type="ARBA" id="ARBA00023157"/>
    </source>
</evidence>
<dbReference type="Gene3D" id="3.20.20.80">
    <property type="entry name" value="Glycosidases"/>
    <property type="match status" value="1"/>
</dbReference>
<feature type="domain" description="X8" evidence="12">
    <location>
        <begin position="379"/>
        <end position="474"/>
    </location>
</feature>
<sequence length="556" mass="60253">MKFSTVLASAAFSTAALAAIDPIVIKGSKFFYKSNGTEFFMRGIAYQQDTVNAEDADAVAKADVVYEDPLAHPESCKRDIPYLQQLRTNTIRVYAVDPSKDHDDCMKALADAGIYVVADLSEPSKSINRDSPAWNVDLYKRYTSVIDSLAKYDNTLGFFAGNEVSNNVTNTDASAFVKAAVRDSKAYIKSKGYREIGVGYATNDDAEIRMNLAHYFNCGDETKDNIDFWGYNVYSWCGDSSFTKSGWDILVKNFTDYSVPMFFAEYGCNKVQPRQFTEVKTLFGDDMTGVVSGGIVYMYFQEDNDYGLVKVSGDKVSKLDDFDNLKKQIQDVAPKGVKMSDYKPENSPAKCPSSSDWRASPKLPPTPNADACKCKVKSLGCKLKDNVSKKKLATLFDTVYSFGSKYTVDIYANGTSGQYGAYSMCDSRDQLSIAMDAYYQEQVKRGTSAGQHACDFDGAAETQDAEKPSGTCEKAIKSAEAAATSAPTGGSDKTDNDKDDDKDSDASETSSTASASATESDAAGILRAPSVGFSTIFGIGAYVAAAMLAGASTLLL</sequence>
<dbReference type="GO" id="GO:0042124">
    <property type="term" value="F:1,3-beta-glucanosyltransferase activity"/>
    <property type="evidence" value="ECO:0007669"/>
    <property type="project" value="TreeGrafter"/>
</dbReference>
<evidence type="ECO:0000256" key="1">
    <source>
        <dbReference type="ARBA" id="ARBA00004609"/>
    </source>
</evidence>
<evidence type="ECO:0000256" key="8">
    <source>
        <dbReference type="ARBA" id="ARBA00023288"/>
    </source>
</evidence>
<keyword evidence="3 9" id="KW-0336">GPI-anchor</keyword>
<feature type="chain" id="PRO_5007749405" description="1,3-beta-glucanosyltransferase" evidence="9">
    <location>
        <begin position="19"/>
        <end position="556"/>
    </location>
</feature>
<comment type="function">
    <text evidence="9">Splits internally a 1,3-beta-glucan molecule and transfers the newly generated reducing end (the donor) to the non-reducing end of another 1,3-beta-glucan molecule (the acceptor) forming a 1,3-beta linkage, resulting in the elongation of 1,3-beta-glucan chains in the cell wall.</text>
</comment>
<dbReference type="InterPro" id="IPR004886">
    <property type="entry name" value="Glucanosyltransferase"/>
</dbReference>
<evidence type="ECO:0000256" key="10">
    <source>
        <dbReference type="SAM" id="MobiDB-lite"/>
    </source>
</evidence>
<reference evidence="13 14" key="1">
    <citation type="journal article" date="2016" name="Genome Biol. Evol.">
        <title>Divergent and convergent evolution of fungal pathogenicity.</title>
        <authorList>
            <person name="Shang Y."/>
            <person name="Xiao G."/>
            <person name="Zheng P."/>
            <person name="Cen K."/>
            <person name="Zhan S."/>
            <person name="Wang C."/>
        </authorList>
    </citation>
    <scope>NUCLEOTIDE SEQUENCE [LARGE SCALE GENOMIC DNA]</scope>
    <source>
        <strain evidence="13 14">ARSEF 7405</strain>
    </source>
</reference>
<comment type="subcellular location">
    <subcellularLocation>
        <location evidence="1 9">Cell membrane</location>
        <topology evidence="1 9">Lipid-anchor</topology>
        <topology evidence="1 9">GPI-anchor</topology>
    </subcellularLocation>
</comment>
<dbReference type="Pfam" id="PF03198">
    <property type="entry name" value="Glyco_hydro_72"/>
    <property type="match status" value="1"/>
</dbReference>
<dbReference type="GO" id="GO:0071970">
    <property type="term" value="P:fungal-type cell wall (1-&gt;3)-beta-D-glucan biosynthetic process"/>
    <property type="evidence" value="ECO:0007669"/>
    <property type="project" value="TreeGrafter"/>
</dbReference>
<dbReference type="SUPFAM" id="SSF51445">
    <property type="entry name" value="(Trans)glycosidases"/>
    <property type="match status" value="1"/>
</dbReference>
<protein>
    <recommendedName>
        <fullName evidence="9">1,3-beta-glucanosyltransferase</fullName>
        <ecNumber evidence="9">2.4.1.-</ecNumber>
    </recommendedName>
</protein>
<feature type="compositionally biased region" description="Basic and acidic residues" evidence="10">
    <location>
        <begin position="492"/>
        <end position="505"/>
    </location>
</feature>
<dbReference type="InterPro" id="IPR017853">
    <property type="entry name" value="GH"/>
</dbReference>
<organism evidence="13 14">
    <name type="scientific">Ascosphaera apis ARSEF 7405</name>
    <dbReference type="NCBI Taxonomy" id="392613"/>
    <lineage>
        <taxon>Eukaryota</taxon>
        <taxon>Fungi</taxon>
        <taxon>Dikarya</taxon>
        <taxon>Ascomycota</taxon>
        <taxon>Pezizomycotina</taxon>
        <taxon>Eurotiomycetes</taxon>
        <taxon>Eurotiomycetidae</taxon>
        <taxon>Onygenales</taxon>
        <taxon>Ascosphaeraceae</taxon>
        <taxon>Ascosphaera</taxon>
    </lineage>
</organism>
<gene>
    <name evidence="13" type="ORF">AAP_00561</name>
</gene>
<keyword evidence="6" id="KW-1015">Disulfide bond</keyword>
<feature type="region of interest" description="Disordered" evidence="10">
    <location>
        <begin position="338"/>
        <end position="367"/>
    </location>
</feature>
<evidence type="ECO:0000256" key="2">
    <source>
        <dbReference type="ARBA" id="ARBA00007528"/>
    </source>
</evidence>
<dbReference type="GO" id="GO:0005886">
    <property type="term" value="C:plasma membrane"/>
    <property type="evidence" value="ECO:0007669"/>
    <property type="project" value="UniProtKB-SubCell"/>
</dbReference>
<evidence type="ECO:0000256" key="9">
    <source>
        <dbReference type="RuleBase" id="RU361209"/>
    </source>
</evidence>
<comment type="similarity">
    <text evidence="2 9">Belongs to the glycosyl hydrolase 72 family.</text>
</comment>
<evidence type="ECO:0000256" key="5">
    <source>
        <dbReference type="ARBA" id="ARBA00023136"/>
    </source>
</evidence>
<keyword evidence="14" id="KW-1185">Reference proteome</keyword>
<dbReference type="EC" id="2.4.1.-" evidence="9"/>
<evidence type="ECO:0000313" key="13">
    <source>
        <dbReference type="EMBL" id="KZZ96918.1"/>
    </source>
</evidence>
<keyword evidence="8 9" id="KW-0449">Lipoprotein</keyword>
<feature type="signal peptide" evidence="9">
    <location>
        <begin position="1"/>
        <end position="18"/>
    </location>
</feature>
<dbReference type="SMART" id="SM00768">
    <property type="entry name" value="X8"/>
    <property type="match status" value="1"/>
</dbReference>
<keyword evidence="5 9" id="KW-0472">Membrane</keyword>
<dbReference type="Gene3D" id="1.20.58.1040">
    <property type="match status" value="1"/>
</dbReference>
<dbReference type="PANTHER" id="PTHR31468:SF2">
    <property type="entry name" value="1,3-BETA-GLUCANOSYLTRANSFERASE GAS1"/>
    <property type="match status" value="1"/>
</dbReference>
<accession>A0A168CRE9</accession>
<evidence type="ECO:0000256" key="4">
    <source>
        <dbReference type="ARBA" id="ARBA00022729"/>
    </source>
</evidence>
<evidence type="ECO:0000256" key="3">
    <source>
        <dbReference type="ARBA" id="ARBA00022622"/>
    </source>
</evidence>
<keyword evidence="11" id="KW-0812">Transmembrane</keyword>
<dbReference type="GO" id="GO:0098552">
    <property type="term" value="C:side of membrane"/>
    <property type="evidence" value="ECO:0007669"/>
    <property type="project" value="UniProtKB-KW"/>
</dbReference>
<name>A0A168CRE9_9EURO</name>
<keyword evidence="11" id="KW-1133">Transmembrane helix</keyword>
<comment type="caution">
    <text evidence="13">The sequence shown here is derived from an EMBL/GenBank/DDBJ whole genome shotgun (WGS) entry which is preliminary data.</text>
</comment>
<evidence type="ECO:0000313" key="14">
    <source>
        <dbReference type="Proteomes" id="UP000242877"/>
    </source>
</evidence>